<dbReference type="AlphaFoldDB" id="A0A6C0ICZ4"/>
<organism evidence="1">
    <name type="scientific">viral metagenome</name>
    <dbReference type="NCBI Taxonomy" id="1070528"/>
    <lineage>
        <taxon>unclassified sequences</taxon>
        <taxon>metagenomes</taxon>
        <taxon>organismal metagenomes</taxon>
    </lineage>
</organism>
<accession>A0A6C0ICZ4</accession>
<name>A0A6C0ICZ4_9ZZZZ</name>
<sequence>MSKPPIFYPTNMKISYKNDIEYRKVIRNLFKMTCNVLSMTGEDHEEIDEITQDEWNYDSESATPFMDFIYDSTREIPIFQEFYKKSAGFMLSEEAGIGLAILFSYDYLESFHHVLCDYFTYIDGKGSVFDDQLPSVIELRQKLTR</sequence>
<reference evidence="1" key="1">
    <citation type="journal article" date="2020" name="Nature">
        <title>Giant virus diversity and host interactions through global metagenomics.</title>
        <authorList>
            <person name="Schulz F."/>
            <person name="Roux S."/>
            <person name="Paez-Espino D."/>
            <person name="Jungbluth S."/>
            <person name="Walsh D.A."/>
            <person name="Denef V.J."/>
            <person name="McMahon K.D."/>
            <person name="Konstantinidis K.T."/>
            <person name="Eloe-Fadrosh E.A."/>
            <person name="Kyrpides N.C."/>
            <person name="Woyke T."/>
        </authorList>
    </citation>
    <scope>NUCLEOTIDE SEQUENCE</scope>
    <source>
        <strain evidence="1">GVMAG-M-3300023184-68</strain>
    </source>
</reference>
<proteinExistence type="predicted"/>
<protein>
    <submittedName>
        <fullName evidence="1">Uncharacterized protein</fullName>
    </submittedName>
</protein>
<evidence type="ECO:0000313" key="1">
    <source>
        <dbReference type="EMBL" id="QHT90297.1"/>
    </source>
</evidence>
<dbReference type="EMBL" id="MN740153">
    <property type="protein sequence ID" value="QHT90297.1"/>
    <property type="molecule type" value="Genomic_DNA"/>
</dbReference>